<evidence type="ECO:0000259" key="5">
    <source>
        <dbReference type="PROSITE" id="PS51296"/>
    </source>
</evidence>
<keyword evidence="2" id="KW-0479">Metal-binding</keyword>
<accession>A0A974PQN5</accession>
<keyword evidence="1" id="KW-0001">2Fe-2S</keyword>
<keyword evidence="7" id="KW-1185">Reference proteome</keyword>
<dbReference type="AlphaFoldDB" id="A0A974PQN5"/>
<dbReference type="KEGG" id="xdi:EZH22_04135"/>
<protein>
    <submittedName>
        <fullName evidence="6">Rieske 2Fe-2S domain-containing protein</fullName>
    </submittedName>
</protein>
<dbReference type="PANTHER" id="PTHR40261:SF1">
    <property type="entry name" value="RIESKE DOMAIN-CONTAINING PROTEIN"/>
    <property type="match status" value="1"/>
</dbReference>
<dbReference type="SUPFAM" id="SSF50022">
    <property type="entry name" value="ISP domain"/>
    <property type="match status" value="1"/>
</dbReference>
<feature type="domain" description="Rieske" evidence="5">
    <location>
        <begin position="18"/>
        <end position="128"/>
    </location>
</feature>
<dbReference type="CDD" id="cd03467">
    <property type="entry name" value="Rieske"/>
    <property type="match status" value="1"/>
</dbReference>
<keyword evidence="3" id="KW-0408">Iron</keyword>
<evidence type="ECO:0000256" key="4">
    <source>
        <dbReference type="ARBA" id="ARBA00023014"/>
    </source>
</evidence>
<evidence type="ECO:0000313" key="6">
    <source>
        <dbReference type="EMBL" id="QRG07594.1"/>
    </source>
</evidence>
<evidence type="ECO:0000256" key="1">
    <source>
        <dbReference type="ARBA" id="ARBA00022714"/>
    </source>
</evidence>
<proteinExistence type="predicted"/>
<gene>
    <name evidence="6" type="ORF">EZH22_04135</name>
</gene>
<sequence>MEPSIAEDETVPQGGVAYVICSMSDIPSQRARGFELMQVAEDGTEQPFNLVIVRWGRQVFGYVNRCPHDGVKLDWERNQFLDPNGIRLMCGKHGALFELGTGACLEGPCKGKNLVPVTLSVIDNDICALGVTLAEDVDDDDEDEVTSCSDEGGGV</sequence>
<organism evidence="6 7">
    <name type="scientific">Xanthobacter dioxanivorans</name>
    <dbReference type="NCBI Taxonomy" id="2528964"/>
    <lineage>
        <taxon>Bacteria</taxon>
        <taxon>Pseudomonadati</taxon>
        <taxon>Pseudomonadota</taxon>
        <taxon>Alphaproteobacteria</taxon>
        <taxon>Hyphomicrobiales</taxon>
        <taxon>Xanthobacteraceae</taxon>
        <taxon>Xanthobacter</taxon>
    </lineage>
</organism>
<dbReference type="GO" id="GO:0051537">
    <property type="term" value="F:2 iron, 2 sulfur cluster binding"/>
    <property type="evidence" value="ECO:0007669"/>
    <property type="project" value="UniProtKB-KW"/>
</dbReference>
<evidence type="ECO:0000313" key="7">
    <source>
        <dbReference type="Proteomes" id="UP000596427"/>
    </source>
</evidence>
<dbReference type="PROSITE" id="PS51296">
    <property type="entry name" value="RIESKE"/>
    <property type="match status" value="1"/>
</dbReference>
<name>A0A974PQN5_9HYPH</name>
<evidence type="ECO:0000256" key="2">
    <source>
        <dbReference type="ARBA" id="ARBA00022723"/>
    </source>
</evidence>
<dbReference type="EMBL" id="CP063362">
    <property type="protein sequence ID" value="QRG07594.1"/>
    <property type="molecule type" value="Genomic_DNA"/>
</dbReference>
<evidence type="ECO:0000256" key="3">
    <source>
        <dbReference type="ARBA" id="ARBA00023004"/>
    </source>
</evidence>
<dbReference type="PANTHER" id="PTHR40261">
    <property type="match status" value="1"/>
</dbReference>
<dbReference type="RefSeq" id="WP_203194510.1">
    <property type="nucleotide sequence ID" value="NZ_CP063362.1"/>
</dbReference>
<dbReference type="Gene3D" id="2.102.10.10">
    <property type="entry name" value="Rieske [2Fe-2S] iron-sulphur domain"/>
    <property type="match status" value="1"/>
</dbReference>
<dbReference type="InterPro" id="IPR036922">
    <property type="entry name" value="Rieske_2Fe-2S_sf"/>
</dbReference>
<dbReference type="Pfam" id="PF00355">
    <property type="entry name" value="Rieske"/>
    <property type="match status" value="1"/>
</dbReference>
<keyword evidence="4" id="KW-0411">Iron-sulfur</keyword>
<dbReference type="GO" id="GO:0046872">
    <property type="term" value="F:metal ion binding"/>
    <property type="evidence" value="ECO:0007669"/>
    <property type="project" value="UniProtKB-KW"/>
</dbReference>
<dbReference type="InterPro" id="IPR017941">
    <property type="entry name" value="Rieske_2Fe-2S"/>
</dbReference>
<dbReference type="Proteomes" id="UP000596427">
    <property type="component" value="Chromosome"/>
</dbReference>
<reference evidence="6 7" key="1">
    <citation type="submission" date="2020-10" db="EMBL/GenBank/DDBJ databases">
        <title>Degradation of 1,4-Dioxane by Xanthobacter sp. YN2, via a Novel Group-2 Soluble Di-Iron Monooxygenase.</title>
        <authorList>
            <person name="Ma F."/>
            <person name="Wang Y."/>
            <person name="Yang J."/>
            <person name="Guo H."/>
            <person name="Su D."/>
            <person name="Yu L."/>
        </authorList>
    </citation>
    <scope>NUCLEOTIDE SEQUENCE [LARGE SCALE GENOMIC DNA]</scope>
    <source>
        <strain evidence="6 7">YN2</strain>
    </source>
</reference>